<feature type="signal peptide" evidence="3">
    <location>
        <begin position="1"/>
        <end position="19"/>
    </location>
</feature>
<evidence type="ECO:0000313" key="6">
    <source>
        <dbReference type="Proteomes" id="UP001595477"/>
    </source>
</evidence>
<dbReference type="Proteomes" id="UP001595477">
    <property type="component" value="Unassembled WGS sequence"/>
</dbReference>
<comment type="caution">
    <text evidence="5">The sequence shown here is derived from an EMBL/GenBank/DDBJ whole genome shotgun (WGS) entry which is preliminary data.</text>
</comment>
<organism evidence="5 6">
    <name type="scientific">Alteromonas oceani</name>
    <dbReference type="NCBI Taxonomy" id="2071609"/>
    <lineage>
        <taxon>Bacteria</taxon>
        <taxon>Pseudomonadati</taxon>
        <taxon>Pseudomonadota</taxon>
        <taxon>Gammaproteobacteria</taxon>
        <taxon>Alteromonadales</taxon>
        <taxon>Alteromonadaceae</taxon>
        <taxon>Alteromonas/Salinimonas group</taxon>
        <taxon>Alteromonas</taxon>
    </lineage>
</organism>
<keyword evidence="6" id="KW-1185">Reference proteome</keyword>
<dbReference type="PANTHER" id="PTHR47199:SF2">
    <property type="entry name" value="PHOTOSYSTEM II STABILITY_ASSEMBLY FACTOR HCF136, CHLOROPLASTIC"/>
    <property type="match status" value="1"/>
</dbReference>
<gene>
    <name evidence="5" type="ORF">ACFOEW_17650</name>
</gene>
<keyword evidence="1" id="KW-0602">Photosynthesis</keyword>
<dbReference type="Gene3D" id="2.130.10.10">
    <property type="entry name" value="YVTN repeat-like/Quinoprotein amine dehydrogenase"/>
    <property type="match status" value="1"/>
</dbReference>
<accession>A0ABV7K069</accession>
<protein>
    <submittedName>
        <fullName evidence="5">WD40/YVTN/BNR-like repeat-containing protein</fullName>
    </submittedName>
</protein>
<feature type="chain" id="PRO_5045926794" evidence="3">
    <location>
        <begin position="20"/>
        <end position="345"/>
    </location>
</feature>
<keyword evidence="3" id="KW-0732">Signal</keyword>
<dbReference type="InterPro" id="IPR036278">
    <property type="entry name" value="Sialidase_sf"/>
</dbReference>
<dbReference type="PANTHER" id="PTHR47199">
    <property type="entry name" value="PHOTOSYSTEM II STABILITY/ASSEMBLY FACTOR HCF136, CHLOROPLASTIC"/>
    <property type="match status" value="1"/>
</dbReference>
<dbReference type="InterPro" id="IPR015943">
    <property type="entry name" value="WD40/YVTN_repeat-like_dom_sf"/>
</dbReference>
<keyword evidence="2" id="KW-0604">Photosystem II</keyword>
<evidence type="ECO:0000256" key="2">
    <source>
        <dbReference type="ARBA" id="ARBA00023276"/>
    </source>
</evidence>
<dbReference type="InterPro" id="IPR028203">
    <property type="entry name" value="PSII_CF48-like_dom"/>
</dbReference>
<proteinExistence type="predicted"/>
<evidence type="ECO:0000256" key="3">
    <source>
        <dbReference type="SAM" id="SignalP"/>
    </source>
</evidence>
<name>A0ABV7K069_9ALTE</name>
<evidence type="ECO:0000313" key="5">
    <source>
        <dbReference type="EMBL" id="MFC3203634.1"/>
    </source>
</evidence>
<feature type="domain" description="Photosynthesis system II assembly factor Ycf48/Hcf136-like" evidence="4">
    <location>
        <begin position="108"/>
        <end position="216"/>
    </location>
</feature>
<dbReference type="RefSeq" id="WP_123327388.1">
    <property type="nucleotide sequence ID" value="NZ_JBHRSX010000096.1"/>
</dbReference>
<dbReference type="Pfam" id="PF14870">
    <property type="entry name" value="PSII_BNR"/>
    <property type="match status" value="1"/>
</dbReference>
<sequence length="345" mass="37676">MRKSISSVLLLLVSFALHAEQSYQAPLVKESLLLDIASGDITVAVGERGHVLIKRADSDFTQVTVPTQSTLTAVTLVGEHIWAVGHDAIILHSSDGGEQWQVQMYQPELERPFLDVMFFDSRRGLAIGAYGLFYQTSDGGNTWESVRHAEFLNPYDREYLEEIRQEDEEFYQLELNSILPHLNRINRGQNGTLLIAGEAGLLAMSDDDGQSWQRLESDYTGSFFDFVQLDSGLMVAAGLRGNILVSEDGEQWETLQTCNTATLNSIITGQNKLSFIGNNGVMVKASLPLKTSSFDPYAAPTLNCEPAAGVSVSQTESKSALLNAVSVDGQTVVTAADGIYSLSLD</sequence>
<reference evidence="6" key="1">
    <citation type="journal article" date="2019" name="Int. J. Syst. Evol. Microbiol.">
        <title>The Global Catalogue of Microorganisms (GCM) 10K type strain sequencing project: providing services to taxonomists for standard genome sequencing and annotation.</title>
        <authorList>
            <consortium name="The Broad Institute Genomics Platform"/>
            <consortium name="The Broad Institute Genome Sequencing Center for Infectious Disease"/>
            <person name="Wu L."/>
            <person name="Ma J."/>
        </authorList>
    </citation>
    <scope>NUCLEOTIDE SEQUENCE [LARGE SCALE GENOMIC DNA]</scope>
    <source>
        <strain evidence="6">KCTC 52449</strain>
    </source>
</reference>
<dbReference type="SUPFAM" id="SSF50939">
    <property type="entry name" value="Sialidases"/>
    <property type="match status" value="1"/>
</dbReference>
<dbReference type="EMBL" id="JBHRSX010000096">
    <property type="protein sequence ID" value="MFC3203634.1"/>
    <property type="molecule type" value="Genomic_DNA"/>
</dbReference>
<evidence type="ECO:0000256" key="1">
    <source>
        <dbReference type="ARBA" id="ARBA00022531"/>
    </source>
</evidence>
<evidence type="ECO:0000259" key="4">
    <source>
        <dbReference type="Pfam" id="PF14870"/>
    </source>
</evidence>